<protein>
    <recommendedName>
        <fullName evidence="6 19">UDP-N-acetylenolpyruvoylglucosamine reductase</fullName>
        <ecNumber evidence="5 19">1.3.1.98</ecNumber>
    </recommendedName>
    <alternativeName>
        <fullName evidence="17 19">UDP-N-acetylmuramate dehydrogenase</fullName>
    </alternativeName>
</protein>
<evidence type="ECO:0000256" key="15">
    <source>
        <dbReference type="ARBA" id="ARBA00023306"/>
    </source>
</evidence>
<evidence type="ECO:0000256" key="11">
    <source>
        <dbReference type="ARBA" id="ARBA00022857"/>
    </source>
</evidence>
<organism evidence="21 22">
    <name type="scientific">Candidatus Onthomorpha intestinigallinarum</name>
    <dbReference type="NCBI Taxonomy" id="2840880"/>
    <lineage>
        <taxon>Bacteria</taxon>
        <taxon>Pseudomonadati</taxon>
        <taxon>Bacteroidota</taxon>
        <taxon>Bacteroidia</taxon>
        <taxon>Bacteroidales</taxon>
        <taxon>Candidatus Onthomorpha</taxon>
    </lineage>
</organism>
<evidence type="ECO:0000256" key="6">
    <source>
        <dbReference type="ARBA" id="ARBA00015188"/>
    </source>
</evidence>
<comment type="catalytic activity">
    <reaction evidence="18 19">
        <text>UDP-N-acetyl-alpha-D-muramate + NADP(+) = UDP-N-acetyl-3-O-(1-carboxyvinyl)-alpha-D-glucosamine + NADPH + H(+)</text>
        <dbReference type="Rhea" id="RHEA:12248"/>
        <dbReference type="ChEBI" id="CHEBI:15378"/>
        <dbReference type="ChEBI" id="CHEBI:57783"/>
        <dbReference type="ChEBI" id="CHEBI:58349"/>
        <dbReference type="ChEBI" id="CHEBI:68483"/>
        <dbReference type="ChEBI" id="CHEBI:70757"/>
        <dbReference type="EC" id="1.3.1.98"/>
    </reaction>
</comment>
<evidence type="ECO:0000256" key="17">
    <source>
        <dbReference type="ARBA" id="ARBA00031026"/>
    </source>
</evidence>
<dbReference type="InterPro" id="IPR036635">
    <property type="entry name" value="MurB_C_sf"/>
</dbReference>
<keyword evidence="14 19" id="KW-0560">Oxidoreductase</keyword>
<dbReference type="InterPro" id="IPR016167">
    <property type="entry name" value="FAD-bd_PCMH_sub1"/>
</dbReference>
<dbReference type="InterPro" id="IPR016166">
    <property type="entry name" value="FAD-bd_PCMH"/>
</dbReference>
<keyword evidence="7 19" id="KW-0963">Cytoplasm</keyword>
<dbReference type="EC" id="1.3.1.98" evidence="5 19"/>
<comment type="cofactor">
    <cofactor evidence="1 19">
        <name>FAD</name>
        <dbReference type="ChEBI" id="CHEBI:57692"/>
    </cofactor>
</comment>
<dbReference type="Pfam" id="PF01565">
    <property type="entry name" value="FAD_binding_4"/>
    <property type="match status" value="1"/>
</dbReference>
<feature type="active site" evidence="19">
    <location>
        <position position="163"/>
    </location>
</feature>
<evidence type="ECO:0000256" key="18">
    <source>
        <dbReference type="ARBA" id="ARBA00048914"/>
    </source>
</evidence>
<evidence type="ECO:0000256" key="13">
    <source>
        <dbReference type="ARBA" id="ARBA00022984"/>
    </source>
</evidence>
<keyword evidence="10 19" id="KW-0274">FAD</keyword>
<evidence type="ECO:0000313" key="22">
    <source>
        <dbReference type="Proteomes" id="UP000824267"/>
    </source>
</evidence>
<reference evidence="21" key="1">
    <citation type="journal article" date="2021" name="PeerJ">
        <title>Extensive microbial diversity within the chicken gut microbiome revealed by metagenomics and culture.</title>
        <authorList>
            <person name="Gilroy R."/>
            <person name="Ravi A."/>
            <person name="Getino M."/>
            <person name="Pursley I."/>
            <person name="Horton D.L."/>
            <person name="Alikhan N.F."/>
            <person name="Baker D."/>
            <person name="Gharbi K."/>
            <person name="Hall N."/>
            <person name="Watson M."/>
            <person name="Adriaenssens E.M."/>
            <person name="Foster-Nyarko E."/>
            <person name="Jarju S."/>
            <person name="Secka A."/>
            <person name="Antonio M."/>
            <person name="Oren A."/>
            <person name="Chaudhuri R.R."/>
            <person name="La Ragione R."/>
            <person name="Hildebrand F."/>
            <person name="Pallen M.J."/>
        </authorList>
    </citation>
    <scope>NUCLEOTIDE SEQUENCE</scope>
    <source>
        <strain evidence="21">Gambia16-930</strain>
    </source>
</reference>
<dbReference type="Pfam" id="PF02873">
    <property type="entry name" value="MurB_C"/>
    <property type="match status" value="1"/>
</dbReference>
<sequence>MKKTTKNLKAFNTFAIDCTAEAYFEFTSKEELPQTAQIYAQYPKTHILGGGSNTVFLNNHISGAVIRICNKGIETVEENDRNVIVRVAAGESWEGFVRWACERGYCGIENLAAIPGTVGAAPVQNIGAYGAQAEDSIAWVESFDMARQKFIQTKKEDCRFGYRNSRWKSENKQELIHSVVFSLNKDFVPNTDYKALREYIERSSERNPTPERICEIVTEIRNSKLPDPKILGNAGSFFKNPTVDKDEYERLKSKFKDIVAFKERDGYKLSAAWLIESCGLKGKRFGNVGMHEKQALVMVNYGGATGKQIADFALRVRQTVKDRFDVDLQTEAHMVE</sequence>
<feature type="domain" description="FAD-binding PCMH-type" evidence="20">
    <location>
        <begin position="16"/>
        <end position="186"/>
    </location>
</feature>
<proteinExistence type="inferred from homology"/>
<evidence type="ECO:0000256" key="1">
    <source>
        <dbReference type="ARBA" id="ARBA00001974"/>
    </source>
</evidence>
<keyword evidence="9 19" id="KW-0285">Flavoprotein</keyword>
<keyword evidence="13 19" id="KW-0573">Peptidoglycan synthesis</keyword>
<dbReference type="PROSITE" id="PS51387">
    <property type="entry name" value="FAD_PCMH"/>
    <property type="match status" value="1"/>
</dbReference>
<dbReference type="PANTHER" id="PTHR21071">
    <property type="entry name" value="UDP-N-ACETYLENOLPYRUVOYLGLUCOSAMINE REDUCTASE"/>
    <property type="match status" value="1"/>
</dbReference>
<name>A0A9D1RGX3_9BACT</name>
<dbReference type="GO" id="GO:0008762">
    <property type="term" value="F:UDP-N-acetylmuramate dehydrogenase activity"/>
    <property type="evidence" value="ECO:0007669"/>
    <property type="project" value="UniProtKB-UniRule"/>
</dbReference>
<dbReference type="GO" id="GO:0071555">
    <property type="term" value="P:cell wall organization"/>
    <property type="evidence" value="ECO:0007669"/>
    <property type="project" value="UniProtKB-KW"/>
</dbReference>
<evidence type="ECO:0000259" key="20">
    <source>
        <dbReference type="PROSITE" id="PS51387"/>
    </source>
</evidence>
<evidence type="ECO:0000256" key="3">
    <source>
        <dbReference type="ARBA" id="ARBA00004496"/>
    </source>
</evidence>
<dbReference type="Gene3D" id="3.30.43.10">
    <property type="entry name" value="Uridine Diphospho-n-acetylenolpyruvylglucosamine Reductase, domain 2"/>
    <property type="match status" value="1"/>
</dbReference>
<comment type="pathway">
    <text evidence="4 19">Cell wall biogenesis; peptidoglycan biosynthesis.</text>
</comment>
<dbReference type="InterPro" id="IPR011601">
    <property type="entry name" value="MurB_C"/>
</dbReference>
<dbReference type="PANTHER" id="PTHR21071:SF4">
    <property type="entry name" value="UDP-N-ACETYLENOLPYRUVOYLGLUCOSAMINE REDUCTASE"/>
    <property type="match status" value="1"/>
</dbReference>
<evidence type="ECO:0000256" key="9">
    <source>
        <dbReference type="ARBA" id="ARBA00022630"/>
    </source>
</evidence>
<keyword evidence="15 19" id="KW-0131">Cell cycle</keyword>
<dbReference type="GO" id="GO:0071949">
    <property type="term" value="F:FAD binding"/>
    <property type="evidence" value="ECO:0007669"/>
    <property type="project" value="InterPro"/>
</dbReference>
<comment type="caution">
    <text evidence="21">The sequence shown here is derived from an EMBL/GenBank/DDBJ whole genome shotgun (WGS) entry which is preliminary data.</text>
</comment>
<evidence type="ECO:0000256" key="2">
    <source>
        <dbReference type="ARBA" id="ARBA00003921"/>
    </source>
</evidence>
<dbReference type="InterPro" id="IPR016169">
    <property type="entry name" value="FAD-bd_PCMH_sub2"/>
</dbReference>
<comment type="subcellular location">
    <subcellularLocation>
        <location evidence="3 19">Cytoplasm</location>
    </subcellularLocation>
</comment>
<dbReference type="HAMAP" id="MF_00037">
    <property type="entry name" value="MurB"/>
    <property type="match status" value="1"/>
</dbReference>
<dbReference type="GO" id="GO:0005829">
    <property type="term" value="C:cytosol"/>
    <property type="evidence" value="ECO:0007669"/>
    <property type="project" value="TreeGrafter"/>
</dbReference>
<dbReference type="InterPro" id="IPR006094">
    <property type="entry name" value="Oxid_FAD_bind_N"/>
</dbReference>
<dbReference type="SUPFAM" id="SSF56194">
    <property type="entry name" value="Uridine diphospho-N-Acetylenolpyruvylglucosamine reductase, MurB, C-terminal domain"/>
    <property type="match status" value="1"/>
</dbReference>
<evidence type="ECO:0000256" key="14">
    <source>
        <dbReference type="ARBA" id="ARBA00023002"/>
    </source>
</evidence>
<dbReference type="Gene3D" id="3.30.465.10">
    <property type="match status" value="1"/>
</dbReference>
<dbReference type="Proteomes" id="UP000824267">
    <property type="component" value="Unassembled WGS sequence"/>
</dbReference>
<dbReference type="InterPro" id="IPR036318">
    <property type="entry name" value="FAD-bd_PCMH-like_sf"/>
</dbReference>
<dbReference type="NCBIfam" id="TIGR00179">
    <property type="entry name" value="murB"/>
    <property type="match status" value="1"/>
</dbReference>
<reference evidence="21" key="2">
    <citation type="submission" date="2021-04" db="EMBL/GenBank/DDBJ databases">
        <authorList>
            <person name="Gilroy R."/>
        </authorList>
    </citation>
    <scope>NUCLEOTIDE SEQUENCE</scope>
    <source>
        <strain evidence="21">Gambia16-930</strain>
    </source>
</reference>
<evidence type="ECO:0000256" key="10">
    <source>
        <dbReference type="ARBA" id="ARBA00022827"/>
    </source>
</evidence>
<dbReference type="AlphaFoldDB" id="A0A9D1RGX3"/>
<dbReference type="InterPro" id="IPR003170">
    <property type="entry name" value="MurB"/>
</dbReference>
<comment type="similarity">
    <text evidence="19">Belongs to the MurB family.</text>
</comment>
<evidence type="ECO:0000256" key="5">
    <source>
        <dbReference type="ARBA" id="ARBA00012518"/>
    </source>
</evidence>
<feature type="active site" evidence="19">
    <location>
        <position position="331"/>
    </location>
</feature>
<evidence type="ECO:0000256" key="4">
    <source>
        <dbReference type="ARBA" id="ARBA00004752"/>
    </source>
</evidence>
<dbReference type="NCBIfam" id="NF000755">
    <property type="entry name" value="PRK00046.1"/>
    <property type="match status" value="1"/>
</dbReference>
<dbReference type="GO" id="GO:0008360">
    <property type="term" value="P:regulation of cell shape"/>
    <property type="evidence" value="ECO:0007669"/>
    <property type="project" value="UniProtKB-KW"/>
</dbReference>
<dbReference type="GO" id="GO:0051301">
    <property type="term" value="P:cell division"/>
    <property type="evidence" value="ECO:0007669"/>
    <property type="project" value="UniProtKB-KW"/>
</dbReference>
<comment type="function">
    <text evidence="2 19">Cell wall formation.</text>
</comment>
<gene>
    <name evidence="19 21" type="primary">murB</name>
    <name evidence="21" type="ORF">IAC47_03940</name>
</gene>
<dbReference type="EMBL" id="DXGG01000130">
    <property type="protein sequence ID" value="HIW87407.1"/>
    <property type="molecule type" value="Genomic_DNA"/>
</dbReference>
<evidence type="ECO:0000256" key="12">
    <source>
        <dbReference type="ARBA" id="ARBA00022960"/>
    </source>
</evidence>
<evidence type="ECO:0000313" key="21">
    <source>
        <dbReference type="EMBL" id="HIW87407.1"/>
    </source>
</evidence>
<accession>A0A9D1RGX3</accession>
<evidence type="ECO:0000256" key="7">
    <source>
        <dbReference type="ARBA" id="ARBA00022490"/>
    </source>
</evidence>
<keyword evidence="8 19" id="KW-0132">Cell division</keyword>
<evidence type="ECO:0000256" key="16">
    <source>
        <dbReference type="ARBA" id="ARBA00023316"/>
    </source>
</evidence>
<feature type="active site" description="Proton donor" evidence="19">
    <location>
        <position position="236"/>
    </location>
</feature>
<evidence type="ECO:0000256" key="19">
    <source>
        <dbReference type="HAMAP-Rule" id="MF_00037"/>
    </source>
</evidence>
<keyword evidence="12 19" id="KW-0133">Cell shape</keyword>
<evidence type="ECO:0000256" key="8">
    <source>
        <dbReference type="ARBA" id="ARBA00022618"/>
    </source>
</evidence>
<keyword evidence="11 19" id="KW-0521">NADP</keyword>
<dbReference type="SUPFAM" id="SSF56176">
    <property type="entry name" value="FAD-binding/transporter-associated domain-like"/>
    <property type="match status" value="1"/>
</dbReference>
<dbReference type="Gene3D" id="3.90.78.10">
    <property type="entry name" value="UDP-N-acetylenolpyruvoylglucosamine reductase, C-terminal domain"/>
    <property type="match status" value="1"/>
</dbReference>
<keyword evidence="16 19" id="KW-0961">Cell wall biogenesis/degradation</keyword>
<dbReference type="GO" id="GO:0009252">
    <property type="term" value="P:peptidoglycan biosynthetic process"/>
    <property type="evidence" value="ECO:0007669"/>
    <property type="project" value="UniProtKB-UniRule"/>
</dbReference>